<dbReference type="Proteomes" id="UP001529510">
    <property type="component" value="Unassembled WGS sequence"/>
</dbReference>
<evidence type="ECO:0000313" key="2">
    <source>
        <dbReference type="Proteomes" id="UP001529510"/>
    </source>
</evidence>
<dbReference type="EMBL" id="JAMKFB020000024">
    <property type="protein sequence ID" value="KAL0157205.1"/>
    <property type="molecule type" value="Genomic_DNA"/>
</dbReference>
<name>A0ABD0N507_CIRMR</name>
<proteinExistence type="predicted"/>
<feature type="non-terminal residue" evidence="1">
    <location>
        <position position="64"/>
    </location>
</feature>
<accession>A0ABD0N507</accession>
<protein>
    <submittedName>
        <fullName evidence="1">Uncharacterized protein</fullName>
    </submittedName>
</protein>
<sequence length="64" mass="7214">MDKLLLLNRINKDFSKSAALCFTETWLSESIPDNELHISGFQLFRSDRSAELTGGGGLCFYINE</sequence>
<evidence type="ECO:0000313" key="1">
    <source>
        <dbReference type="EMBL" id="KAL0157205.1"/>
    </source>
</evidence>
<organism evidence="1 2">
    <name type="scientific">Cirrhinus mrigala</name>
    <name type="common">Mrigala</name>
    <dbReference type="NCBI Taxonomy" id="683832"/>
    <lineage>
        <taxon>Eukaryota</taxon>
        <taxon>Metazoa</taxon>
        <taxon>Chordata</taxon>
        <taxon>Craniata</taxon>
        <taxon>Vertebrata</taxon>
        <taxon>Euteleostomi</taxon>
        <taxon>Actinopterygii</taxon>
        <taxon>Neopterygii</taxon>
        <taxon>Teleostei</taxon>
        <taxon>Ostariophysi</taxon>
        <taxon>Cypriniformes</taxon>
        <taxon>Cyprinidae</taxon>
        <taxon>Labeoninae</taxon>
        <taxon>Labeonini</taxon>
        <taxon>Cirrhinus</taxon>
    </lineage>
</organism>
<dbReference type="AlphaFoldDB" id="A0ABD0N507"/>
<gene>
    <name evidence="1" type="ORF">M9458_048451</name>
</gene>
<reference evidence="1 2" key="1">
    <citation type="submission" date="2024-05" db="EMBL/GenBank/DDBJ databases">
        <title>Genome sequencing and assembly of Indian major carp, Cirrhinus mrigala (Hamilton, 1822).</title>
        <authorList>
            <person name="Mohindra V."/>
            <person name="Chowdhury L.M."/>
            <person name="Lal K."/>
            <person name="Jena J.K."/>
        </authorList>
    </citation>
    <scope>NUCLEOTIDE SEQUENCE [LARGE SCALE GENOMIC DNA]</scope>
    <source>
        <strain evidence="1">CM1030</strain>
        <tissue evidence="1">Blood</tissue>
    </source>
</reference>
<keyword evidence="2" id="KW-1185">Reference proteome</keyword>
<comment type="caution">
    <text evidence="1">The sequence shown here is derived from an EMBL/GenBank/DDBJ whole genome shotgun (WGS) entry which is preliminary data.</text>
</comment>